<accession>A0A061FPK6</accession>
<keyword evidence="3" id="KW-1185">Reference proteome</keyword>
<reference evidence="2 3" key="1">
    <citation type="journal article" date="2013" name="Genome Biol.">
        <title>The genome sequence of the most widely cultivated cacao type and its use to identify candidate genes regulating pod color.</title>
        <authorList>
            <person name="Motamayor J.C."/>
            <person name="Mockaitis K."/>
            <person name="Schmutz J."/>
            <person name="Haiminen N."/>
            <person name="Iii D.L."/>
            <person name="Cornejo O."/>
            <person name="Findley S.D."/>
            <person name="Zheng P."/>
            <person name="Utro F."/>
            <person name="Royaert S."/>
            <person name="Saski C."/>
            <person name="Jenkins J."/>
            <person name="Podicheti R."/>
            <person name="Zhao M."/>
            <person name="Scheffler B.E."/>
            <person name="Stack J.C."/>
            <person name="Feltus F.A."/>
            <person name="Mustiga G.M."/>
            <person name="Amores F."/>
            <person name="Phillips W."/>
            <person name="Marelli J.P."/>
            <person name="May G.D."/>
            <person name="Shapiro H."/>
            <person name="Ma J."/>
            <person name="Bustamante C.D."/>
            <person name="Schnell R.J."/>
            <person name="Main D."/>
            <person name="Gilbert D."/>
            <person name="Parida L."/>
            <person name="Kuhn D.N."/>
        </authorList>
    </citation>
    <scope>NUCLEOTIDE SEQUENCE [LARGE SCALE GENOMIC DNA]</scope>
    <source>
        <strain evidence="3">cv. Matina 1-6</strain>
    </source>
</reference>
<sequence>MASQSIEAKWWSLVWANMASRSVKVKVWSLIWANMAPQSVEAFVWQLTQGRVAVKIELVRRNMMTYDPTKCSLCNCGDESVDHLFVGRFKVWRV</sequence>
<gene>
    <name evidence="2" type="ORF">TCM_035229</name>
</gene>
<dbReference type="AlphaFoldDB" id="A0A061FPK6"/>
<name>A0A061FPK6_THECC</name>
<dbReference type="Pfam" id="PF13966">
    <property type="entry name" value="zf-RVT"/>
    <property type="match status" value="1"/>
</dbReference>
<dbReference type="HOGENOM" id="CLU_2390448_0_0_1"/>
<dbReference type="InterPro" id="IPR026960">
    <property type="entry name" value="RVT-Znf"/>
</dbReference>
<feature type="domain" description="Reverse transcriptase zinc-binding" evidence="1">
    <location>
        <begin position="14"/>
        <end position="86"/>
    </location>
</feature>
<dbReference type="Proteomes" id="UP000026915">
    <property type="component" value="Chromosome 8"/>
</dbReference>
<proteinExistence type="predicted"/>
<evidence type="ECO:0000259" key="1">
    <source>
        <dbReference type="Pfam" id="PF13966"/>
    </source>
</evidence>
<evidence type="ECO:0000313" key="3">
    <source>
        <dbReference type="Proteomes" id="UP000026915"/>
    </source>
</evidence>
<evidence type="ECO:0000313" key="2">
    <source>
        <dbReference type="EMBL" id="EOY16469.1"/>
    </source>
</evidence>
<dbReference type="EMBL" id="CM001886">
    <property type="protein sequence ID" value="EOY16469.1"/>
    <property type="molecule type" value="Genomic_DNA"/>
</dbReference>
<dbReference type="Gramene" id="EOY16469">
    <property type="protein sequence ID" value="EOY16469"/>
    <property type="gene ID" value="TCM_035229"/>
</dbReference>
<protein>
    <recommendedName>
        <fullName evidence="1">Reverse transcriptase zinc-binding domain-containing protein</fullName>
    </recommendedName>
</protein>
<organism evidence="2 3">
    <name type="scientific">Theobroma cacao</name>
    <name type="common">Cacao</name>
    <name type="synonym">Cocoa</name>
    <dbReference type="NCBI Taxonomy" id="3641"/>
    <lineage>
        <taxon>Eukaryota</taxon>
        <taxon>Viridiplantae</taxon>
        <taxon>Streptophyta</taxon>
        <taxon>Embryophyta</taxon>
        <taxon>Tracheophyta</taxon>
        <taxon>Spermatophyta</taxon>
        <taxon>Magnoliopsida</taxon>
        <taxon>eudicotyledons</taxon>
        <taxon>Gunneridae</taxon>
        <taxon>Pentapetalae</taxon>
        <taxon>rosids</taxon>
        <taxon>malvids</taxon>
        <taxon>Malvales</taxon>
        <taxon>Malvaceae</taxon>
        <taxon>Byttnerioideae</taxon>
        <taxon>Theobroma</taxon>
    </lineage>
</organism>
<dbReference type="InParanoid" id="A0A061FPK6"/>